<dbReference type="SUPFAM" id="SSF101936">
    <property type="entry name" value="DNA-binding pseudobarrel domain"/>
    <property type="match status" value="1"/>
</dbReference>
<dbReference type="PROSITE" id="PS51207">
    <property type="entry name" value="PXA"/>
    <property type="match status" value="1"/>
</dbReference>
<dbReference type="GO" id="GO:0005768">
    <property type="term" value="C:endosome"/>
    <property type="evidence" value="ECO:0007669"/>
    <property type="project" value="UniProtKB-ARBA"/>
</dbReference>
<dbReference type="PANTHER" id="PTHR22999">
    <property type="entry name" value="PX SERINE/THREONINE KINASE PXK"/>
    <property type="match status" value="1"/>
</dbReference>
<name>A0AAN8YS10_SOLBU</name>
<keyword evidence="6" id="KW-0804">Transcription</keyword>
<evidence type="ECO:0000313" key="12">
    <source>
        <dbReference type="EMBL" id="KAK6805755.1"/>
    </source>
</evidence>
<dbReference type="SMART" id="SM01019">
    <property type="entry name" value="B3"/>
    <property type="match status" value="1"/>
</dbReference>
<evidence type="ECO:0000256" key="7">
    <source>
        <dbReference type="ARBA" id="ARBA00023242"/>
    </source>
</evidence>
<evidence type="ECO:0000256" key="1">
    <source>
        <dbReference type="ARBA" id="ARBA00004123"/>
    </source>
</evidence>
<evidence type="ECO:0000256" key="3">
    <source>
        <dbReference type="ARBA" id="ARBA00022490"/>
    </source>
</evidence>
<feature type="compositionally biased region" description="Basic and acidic residues" evidence="8">
    <location>
        <begin position="737"/>
        <end position="746"/>
    </location>
</feature>
<organism evidence="12 13">
    <name type="scientific">Solanum bulbocastanum</name>
    <name type="common">Wild potato</name>
    <dbReference type="NCBI Taxonomy" id="147425"/>
    <lineage>
        <taxon>Eukaryota</taxon>
        <taxon>Viridiplantae</taxon>
        <taxon>Streptophyta</taxon>
        <taxon>Embryophyta</taxon>
        <taxon>Tracheophyta</taxon>
        <taxon>Spermatophyta</taxon>
        <taxon>Magnoliopsida</taxon>
        <taxon>eudicotyledons</taxon>
        <taxon>Gunneridae</taxon>
        <taxon>Pentapetalae</taxon>
        <taxon>asterids</taxon>
        <taxon>lamiids</taxon>
        <taxon>Solanales</taxon>
        <taxon>Solanaceae</taxon>
        <taxon>Solanoideae</taxon>
        <taxon>Solaneae</taxon>
        <taxon>Solanum</taxon>
    </lineage>
</organism>
<keyword evidence="5" id="KW-0238">DNA-binding</keyword>
<feature type="compositionally biased region" description="Polar residues" evidence="8">
    <location>
        <begin position="920"/>
        <end position="935"/>
    </location>
</feature>
<dbReference type="InterPro" id="IPR003114">
    <property type="entry name" value="Phox_assoc"/>
</dbReference>
<evidence type="ECO:0000256" key="4">
    <source>
        <dbReference type="ARBA" id="ARBA00023015"/>
    </source>
</evidence>
<dbReference type="SMART" id="SM00312">
    <property type="entry name" value="PX"/>
    <property type="match status" value="1"/>
</dbReference>
<feature type="region of interest" description="Disordered" evidence="8">
    <location>
        <begin position="920"/>
        <end position="946"/>
    </location>
</feature>
<keyword evidence="4" id="KW-0805">Transcription regulation</keyword>
<gene>
    <name evidence="12" type="ORF">RDI58_003540</name>
</gene>
<feature type="compositionally biased region" description="Polar residues" evidence="8">
    <location>
        <begin position="721"/>
        <end position="730"/>
    </location>
</feature>
<keyword evidence="3" id="KW-0963">Cytoplasm</keyword>
<reference evidence="12 13" key="1">
    <citation type="submission" date="2024-02" db="EMBL/GenBank/DDBJ databases">
        <title>de novo genome assembly of Solanum bulbocastanum strain 11H21.</title>
        <authorList>
            <person name="Hosaka A.J."/>
        </authorList>
    </citation>
    <scope>NUCLEOTIDE SEQUENCE [LARGE SCALE GENOMIC DNA]</scope>
    <source>
        <tissue evidence="12">Young leaves</tissue>
    </source>
</reference>
<dbReference type="GO" id="GO:0003677">
    <property type="term" value="F:DNA binding"/>
    <property type="evidence" value="ECO:0007669"/>
    <property type="project" value="UniProtKB-KW"/>
</dbReference>
<evidence type="ECO:0000259" key="10">
    <source>
        <dbReference type="PROSITE" id="PS50863"/>
    </source>
</evidence>
<dbReference type="PANTHER" id="PTHR22999:SF23">
    <property type="entry name" value="SORTING NEXIN-16"/>
    <property type="match status" value="1"/>
</dbReference>
<evidence type="ECO:0000256" key="2">
    <source>
        <dbReference type="ARBA" id="ARBA00004496"/>
    </source>
</evidence>
<protein>
    <submittedName>
        <fullName evidence="12">Uncharacterized protein</fullName>
    </submittedName>
</protein>
<comment type="subcellular location">
    <subcellularLocation>
        <location evidence="2">Cytoplasm</location>
    </subcellularLocation>
    <subcellularLocation>
        <location evidence="1">Nucleus</location>
    </subcellularLocation>
</comment>
<feature type="domain" description="PX" evidence="9">
    <location>
        <begin position="536"/>
        <end position="648"/>
    </location>
</feature>
<feature type="compositionally biased region" description="Basic and acidic residues" evidence="8">
    <location>
        <begin position="339"/>
        <end position="348"/>
    </location>
</feature>
<dbReference type="GO" id="GO:0035091">
    <property type="term" value="F:phosphatidylinositol binding"/>
    <property type="evidence" value="ECO:0007669"/>
    <property type="project" value="InterPro"/>
</dbReference>
<evidence type="ECO:0000313" key="13">
    <source>
        <dbReference type="Proteomes" id="UP001371456"/>
    </source>
</evidence>
<feature type="compositionally biased region" description="Basic and acidic residues" evidence="8">
    <location>
        <begin position="273"/>
        <end position="285"/>
    </location>
</feature>
<evidence type="ECO:0000256" key="5">
    <source>
        <dbReference type="ARBA" id="ARBA00023125"/>
    </source>
</evidence>
<dbReference type="CDD" id="cd10017">
    <property type="entry name" value="B3_DNA"/>
    <property type="match status" value="1"/>
</dbReference>
<keyword evidence="7" id="KW-0539">Nucleus</keyword>
<dbReference type="GO" id="GO:0016020">
    <property type="term" value="C:membrane"/>
    <property type="evidence" value="ECO:0007669"/>
    <property type="project" value="UniProtKB-ARBA"/>
</dbReference>
<feature type="region of interest" description="Disordered" evidence="8">
    <location>
        <begin position="328"/>
        <end position="348"/>
    </location>
</feature>
<dbReference type="InterPro" id="IPR036871">
    <property type="entry name" value="PX_dom_sf"/>
</dbReference>
<evidence type="ECO:0000259" key="9">
    <source>
        <dbReference type="PROSITE" id="PS50195"/>
    </source>
</evidence>
<dbReference type="EMBL" id="JBANQN010000001">
    <property type="protein sequence ID" value="KAK6805755.1"/>
    <property type="molecule type" value="Genomic_DNA"/>
</dbReference>
<feature type="domain" description="PXA" evidence="11">
    <location>
        <begin position="83"/>
        <end position="266"/>
    </location>
</feature>
<dbReference type="InterPro" id="IPR015300">
    <property type="entry name" value="DNA-bd_pseudobarrel_sf"/>
</dbReference>
<dbReference type="InterPro" id="IPR013937">
    <property type="entry name" value="Sorting_nexin_C"/>
</dbReference>
<dbReference type="GO" id="GO:0005634">
    <property type="term" value="C:nucleus"/>
    <property type="evidence" value="ECO:0007669"/>
    <property type="project" value="UniProtKB-SubCell"/>
</dbReference>
<feature type="compositionally biased region" description="Low complexity" evidence="8">
    <location>
        <begin position="328"/>
        <end position="338"/>
    </location>
</feature>
<dbReference type="Pfam" id="PF02194">
    <property type="entry name" value="PXA"/>
    <property type="match status" value="1"/>
</dbReference>
<dbReference type="PROSITE" id="PS50195">
    <property type="entry name" value="PX"/>
    <property type="match status" value="1"/>
</dbReference>
<dbReference type="PROSITE" id="PS50863">
    <property type="entry name" value="B3"/>
    <property type="match status" value="1"/>
</dbReference>
<accession>A0AAN8YS10</accession>
<feature type="compositionally biased region" description="Polar residues" evidence="8">
    <location>
        <begin position="286"/>
        <end position="297"/>
    </location>
</feature>
<dbReference type="CDD" id="cd06872">
    <property type="entry name" value="PX_SNX19_like_plant"/>
    <property type="match status" value="1"/>
</dbReference>
<dbReference type="Pfam" id="PF08628">
    <property type="entry name" value="Nexin_C"/>
    <property type="match status" value="1"/>
</dbReference>
<dbReference type="InterPro" id="IPR003340">
    <property type="entry name" value="B3_DNA-bd"/>
</dbReference>
<dbReference type="Pfam" id="PF00787">
    <property type="entry name" value="PX"/>
    <property type="match status" value="1"/>
</dbReference>
<dbReference type="SMART" id="SM00313">
    <property type="entry name" value="PXA"/>
    <property type="match status" value="1"/>
</dbReference>
<evidence type="ECO:0000256" key="6">
    <source>
        <dbReference type="ARBA" id="ARBA00023163"/>
    </source>
</evidence>
<sequence>MVVFWIQLLIADTSTSMWMNLPIALLLVSGSRILFNEVEFCWKVRNVRPPTYLAHLEKKQLSVNDSRLSTSPPTLKWKRKIGSPLVEAAAEEFIDKVLHDFVIDLWYSDITPDKEAPELIHEIIMDVLGEISGRVKGINLVELLTRDVVDLVGVHLDLFRRNQTAIGVDVMGTLSSEERDERLKHHLLVSKELHPALISAESEYKVLQRLMGGILAVVLRPREAQSPLVRCIARELLTSLVIQPLLNFASPAYINELIEYIFLAYNDEGCKESGDGKSTKVESHNRNQVAPSATVKCSESDHKQKTPTKSQGTDVPLCQYDHRRELSSASAGSSISGSIRDEASHQRPADWARVLEAASQRRTEVLMPENLENMWTIGRNYKKKLQKNSSTGGVQVPGVKVTISSGKDAGKELPTQKFEVAMIMEDEPHDPNQPHDQRSHPFHLSQELIKDAPSKGGVLYDVDNASALVAYETKSRLKKSNSTSDLIIQQNAEDLFMSKGGGSIISEFYSTEFKNAVPSTMSASDMVIRGEGHHLPKLKCRVLGAYFEKLGSKSFAVYSIAVTDANNSTWFVKRRYRNFERLHRILKDIPNYTLHLPPKRIFSSSTEDAFVHQRCIQLDKYLQDLLSIANVAEQHEVWDFLSASSKNYSFGKSSSVMRTLAVNVDDAVDDIVRQFKGVSDGLMRKVVGSPSSSSYEPTTSTSDRNLSWNVEEIHKLALTQSNSESVNSFSDNDDGDKDGSHGHEEVGPSSEDNGWHSDNELNSKGFTPRVVKHDEEMISSVAELKNGSGLQRKSFSSGGFPETSLAVVPSQQEDPVGVPPEKYQIIDKLLTSDCLRNTKERRERNEATDLENRKRQVFWISKEIMQLVMEDAIDDWLLRQIHWLRRDDVIALGIKWIQDVLWPNGTFFIKLRNIVETSNEPNQGSVHSTKQSGGSKVSKAGSFEEQLEATRRASDVKKMLYDGAPATLVSLIGHKQYRRCARDLYYFLQRIPAHFLRHISEESPDKATLKCLFGGTWNVKLQCDEDDLLIHKGWKKFQKNNQLENGEYLVFRYDGALQFTIRIFSKNGLERQVKSTNMVKNQQASIDGGSKRKRPEKYPCTSKFPKQTCANRENDTEHETPRKRAALETEEDLLTSNIPQFVKCLKGYNVKKSCFLRI</sequence>
<feature type="region of interest" description="Disordered" evidence="8">
    <location>
        <begin position="721"/>
        <end position="768"/>
    </location>
</feature>
<feature type="region of interest" description="Disordered" evidence="8">
    <location>
        <begin position="273"/>
        <end position="316"/>
    </location>
</feature>
<dbReference type="Gene3D" id="3.30.1520.10">
    <property type="entry name" value="Phox-like domain"/>
    <property type="match status" value="1"/>
</dbReference>
<dbReference type="Proteomes" id="UP001371456">
    <property type="component" value="Unassembled WGS sequence"/>
</dbReference>
<dbReference type="InterPro" id="IPR001683">
    <property type="entry name" value="PX_dom"/>
</dbReference>
<dbReference type="Gene3D" id="2.40.330.10">
    <property type="entry name" value="DNA-binding pseudobarrel domain"/>
    <property type="match status" value="1"/>
</dbReference>
<evidence type="ECO:0000256" key="8">
    <source>
        <dbReference type="SAM" id="MobiDB-lite"/>
    </source>
</evidence>
<feature type="region of interest" description="Disordered" evidence="8">
    <location>
        <begin position="1081"/>
        <end position="1124"/>
    </location>
</feature>
<feature type="compositionally biased region" description="Basic and acidic residues" evidence="8">
    <location>
        <begin position="1112"/>
        <end position="1124"/>
    </location>
</feature>
<evidence type="ECO:0000259" key="11">
    <source>
        <dbReference type="PROSITE" id="PS51207"/>
    </source>
</evidence>
<dbReference type="AlphaFoldDB" id="A0AAN8YS10"/>
<proteinExistence type="predicted"/>
<feature type="domain" description="TF-B3" evidence="10">
    <location>
        <begin position="991"/>
        <end position="1067"/>
    </location>
</feature>
<comment type="caution">
    <text evidence="12">The sequence shown here is derived from an EMBL/GenBank/DDBJ whole genome shotgun (WGS) entry which is preliminary data.</text>
</comment>
<dbReference type="InterPro" id="IPR051837">
    <property type="entry name" value="SortingNexin/PXDomain-PKLike"/>
</dbReference>
<dbReference type="SUPFAM" id="SSF64268">
    <property type="entry name" value="PX domain"/>
    <property type="match status" value="1"/>
</dbReference>
<keyword evidence="13" id="KW-1185">Reference proteome</keyword>